<evidence type="ECO:0000313" key="7">
    <source>
        <dbReference type="EMBL" id="GGO46034.1"/>
    </source>
</evidence>
<evidence type="ECO:0000256" key="4">
    <source>
        <dbReference type="ARBA" id="ARBA00023002"/>
    </source>
</evidence>
<evidence type="ECO:0000313" key="8">
    <source>
        <dbReference type="Proteomes" id="UP000642509"/>
    </source>
</evidence>
<proteinExistence type="predicted"/>
<dbReference type="Proteomes" id="UP000642509">
    <property type="component" value="Unassembled WGS sequence"/>
</dbReference>
<dbReference type="InterPro" id="IPR050315">
    <property type="entry name" value="FAD-oxidoreductase_2"/>
</dbReference>
<dbReference type="InterPro" id="IPR027477">
    <property type="entry name" value="Succ_DH/fumarate_Rdtase_cat_sf"/>
</dbReference>
<dbReference type="SUPFAM" id="SSF51905">
    <property type="entry name" value="FAD/NAD(P)-binding domain"/>
    <property type="match status" value="1"/>
</dbReference>
<dbReference type="Gene3D" id="3.50.50.60">
    <property type="entry name" value="FAD/NAD(P)-binding domain"/>
    <property type="match status" value="2"/>
</dbReference>
<dbReference type="PANTHER" id="PTHR43400">
    <property type="entry name" value="FUMARATE REDUCTASE"/>
    <property type="match status" value="1"/>
</dbReference>
<protein>
    <submittedName>
        <fullName evidence="7">FAD-binding protein</fullName>
    </submittedName>
</protein>
<reference evidence="8" key="1">
    <citation type="journal article" date="2019" name="Int. J. Syst. Evol. Microbiol.">
        <title>The Global Catalogue of Microorganisms (GCM) 10K type strain sequencing project: providing services to taxonomists for standard genome sequencing and annotation.</title>
        <authorList>
            <consortium name="The Broad Institute Genomics Platform"/>
            <consortium name="The Broad Institute Genome Sequencing Center for Infectious Disease"/>
            <person name="Wu L."/>
            <person name="Ma J."/>
        </authorList>
    </citation>
    <scope>NUCLEOTIDE SEQUENCE [LARGE SCALE GENOMIC DNA]</scope>
    <source>
        <strain evidence="8">CGMCC 1.7064</strain>
    </source>
</reference>
<accession>A0ABQ2M1L6</accession>
<gene>
    <name evidence="7" type="ORF">GCM10010977_20070</name>
</gene>
<feature type="domain" description="FAD-dependent oxidoreductase 2 FAD-binding" evidence="6">
    <location>
        <begin position="24"/>
        <end position="539"/>
    </location>
</feature>
<sequence>MTETRPAADRPLLTPVPELAERYDLVVIGSGCAGMTSALVARQAGASVLVLEKADRLGGTTAAGGGVMWAPDNHLMGSRDFTDTPEDAAAYLRAATGGKLSEEEISWYVSTAAEAVRFLDENTRVDYAPLFRPDYHMEWPGATAGGRGLDHREFDPSVVPGLAQTLRPPTYLPLITMDERDQLHGAAPDPALLAGRAERGVRTMGGALAGALTASAWEAGVVIAAPAPATGLRRAADTETDTETSGWQVTVAGEREIAAASVVIASGGFEWSPELTGTLLKFPVTPISAPSNAGDGLKLGLSVGGSFTETTDIWGVPVITAHGATYDGRPSGRMGNVEATLPGGIVVNSAGRRFVNEALNYHDFSRVFANIDPATSQYANIPAYLVMDSRFVSRYPVAGNPVFAEPAEAPDWMVRADTLAELAQLIGVDPAGLEETVARFNPAAERGEDPEFGRGSSAQDRHLGDPQNLPNPCLAPLTAPPFYAVQLHPGALGTAGGLRADLDGRVLDWNGAPLPGLYAAGNCSATVFKDAYPGGGATIGSAVTRAYAAGRHLSRTRLPQASLGGETGGDAGSQTAGSATEDVHA</sequence>
<feature type="region of interest" description="Disordered" evidence="5">
    <location>
        <begin position="560"/>
        <end position="585"/>
    </location>
</feature>
<keyword evidence="2" id="KW-0285">Flavoprotein</keyword>
<evidence type="ECO:0000256" key="2">
    <source>
        <dbReference type="ARBA" id="ARBA00022630"/>
    </source>
</evidence>
<comment type="caution">
    <text evidence="7">The sequence shown here is derived from an EMBL/GenBank/DDBJ whole genome shotgun (WGS) entry which is preliminary data.</text>
</comment>
<dbReference type="InterPro" id="IPR003953">
    <property type="entry name" value="FAD-dep_OxRdtase_2_FAD-bd"/>
</dbReference>
<keyword evidence="3" id="KW-0274">FAD</keyword>
<organism evidence="7 8">
    <name type="scientific">Citricoccus zhacaiensis</name>
    <dbReference type="NCBI Taxonomy" id="489142"/>
    <lineage>
        <taxon>Bacteria</taxon>
        <taxon>Bacillati</taxon>
        <taxon>Actinomycetota</taxon>
        <taxon>Actinomycetes</taxon>
        <taxon>Micrococcales</taxon>
        <taxon>Micrococcaceae</taxon>
        <taxon>Citricoccus</taxon>
    </lineage>
</organism>
<evidence type="ECO:0000256" key="5">
    <source>
        <dbReference type="SAM" id="MobiDB-lite"/>
    </source>
</evidence>
<evidence type="ECO:0000256" key="1">
    <source>
        <dbReference type="ARBA" id="ARBA00001974"/>
    </source>
</evidence>
<evidence type="ECO:0000256" key="3">
    <source>
        <dbReference type="ARBA" id="ARBA00022827"/>
    </source>
</evidence>
<evidence type="ECO:0000259" key="6">
    <source>
        <dbReference type="Pfam" id="PF00890"/>
    </source>
</evidence>
<dbReference type="InterPro" id="IPR036188">
    <property type="entry name" value="FAD/NAD-bd_sf"/>
</dbReference>
<keyword evidence="4" id="KW-0560">Oxidoreductase</keyword>
<comment type="cofactor">
    <cofactor evidence="1">
        <name>FAD</name>
        <dbReference type="ChEBI" id="CHEBI:57692"/>
    </cofactor>
</comment>
<feature type="region of interest" description="Disordered" evidence="5">
    <location>
        <begin position="443"/>
        <end position="471"/>
    </location>
</feature>
<keyword evidence="8" id="KW-1185">Reference proteome</keyword>
<dbReference type="EMBL" id="BMLQ01000005">
    <property type="protein sequence ID" value="GGO46034.1"/>
    <property type="molecule type" value="Genomic_DNA"/>
</dbReference>
<dbReference type="Pfam" id="PF00890">
    <property type="entry name" value="FAD_binding_2"/>
    <property type="match status" value="1"/>
</dbReference>
<name>A0ABQ2M1L6_9MICC</name>
<dbReference type="PANTHER" id="PTHR43400:SF10">
    <property type="entry name" value="3-OXOSTEROID 1-DEHYDROGENASE"/>
    <property type="match status" value="1"/>
</dbReference>
<dbReference type="Gene3D" id="3.90.700.10">
    <property type="entry name" value="Succinate dehydrogenase/fumarate reductase flavoprotein, catalytic domain"/>
    <property type="match status" value="1"/>
</dbReference>
<dbReference type="SUPFAM" id="SSF56425">
    <property type="entry name" value="Succinate dehydrogenase/fumarate reductase flavoprotein, catalytic domain"/>
    <property type="match status" value="1"/>
</dbReference>
<dbReference type="RefSeq" id="WP_188806031.1">
    <property type="nucleotide sequence ID" value="NZ_BAAAOU010000011.1"/>
</dbReference>